<dbReference type="Pfam" id="PF00288">
    <property type="entry name" value="GHMP_kinases_N"/>
    <property type="match status" value="1"/>
</dbReference>
<dbReference type="EC" id="2.7.1.39" evidence="3 13"/>
<comment type="similarity">
    <text evidence="2 13">Belongs to the GHMP kinase family. Homoserine kinase subfamily.</text>
</comment>
<evidence type="ECO:0000256" key="5">
    <source>
        <dbReference type="ARBA" id="ARBA00022605"/>
    </source>
</evidence>
<dbReference type="GO" id="GO:0005737">
    <property type="term" value="C:cytoplasm"/>
    <property type="evidence" value="ECO:0007669"/>
    <property type="project" value="UniProtKB-SubCell"/>
</dbReference>
<dbReference type="SUPFAM" id="SSF54211">
    <property type="entry name" value="Ribosomal protein S5 domain 2-like"/>
    <property type="match status" value="1"/>
</dbReference>
<dbReference type="InterPro" id="IPR006203">
    <property type="entry name" value="GHMP_knse_ATP-bd_CS"/>
</dbReference>
<keyword evidence="17" id="KW-1185">Reference proteome</keyword>
<gene>
    <name evidence="13" type="primary">thrB</name>
    <name evidence="16" type="ORF">CBF28_10060</name>
</gene>
<dbReference type="Proteomes" id="UP000288028">
    <property type="component" value="Unassembled WGS sequence"/>
</dbReference>
<dbReference type="GO" id="GO:0009088">
    <property type="term" value="P:threonine biosynthetic process"/>
    <property type="evidence" value="ECO:0007669"/>
    <property type="project" value="UniProtKB-UniRule"/>
</dbReference>
<keyword evidence="6 13" id="KW-0808">Transferase</keyword>
<comment type="function">
    <text evidence="12 13">Catalyzes the ATP-dependent phosphorylation of L-homoserine to L-homoserine phosphate.</text>
</comment>
<dbReference type="HAMAP" id="MF_00384">
    <property type="entry name" value="Homoser_kinase"/>
    <property type="match status" value="1"/>
</dbReference>
<organism evidence="16 17">
    <name type="scientific">Vagococcus carniphilus</name>
    <dbReference type="NCBI Taxonomy" id="218144"/>
    <lineage>
        <taxon>Bacteria</taxon>
        <taxon>Bacillati</taxon>
        <taxon>Bacillota</taxon>
        <taxon>Bacilli</taxon>
        <taxon>Lactobacillales</taxon>
        <taxon>Enterococcaceae</taxon>
        <taxon>Vagococcus</taxon>
    </lineage>
</organism>
<evidence type="ECO:0000256" key="2">
    <source>
        <dbReference type="ARBA" id="ARBA00007370"/>
    </source>
</evidence>
<evidence type="ECO:0000256" key="6">
    <source>
        <dbReference type="ARBA" id="ARBA00022679"/>
    </source>
</evidence>
<comment type="caution">
    <text evidence="16">The sequence shown here is derived from an EMBL/GenBank/DDBJ whole genome shotgun (WGS) entry which is preliminary data.</text>
</comment>
<evidence type="ECO:0000256" key="8">
    <source>
        <dbReference type="ARBA" id="ARBA00022741"/>
    </source>
</evidence>
<reference evidence="16 17" key="1">
    <citation type="submission" date="2017-05" db="EMBL/GenBank/DDBJ databases">
        <title>Vagococcus spp. assemblies.</title>
        <authorList>
            <person name="Gulvik C.A."/>
        </authorList>
    </citation>
    <scope>NUCLEOTIDE SEQUENCE [LARGE SCALE GENOMIC DNA]</scope>
    <source>
        <strain evidence="16 17">SS1714</strain>
    </source>
</reference>
<dbReference type="InterPro" id="IPR020568">
    <property type="entry name" value="Ribosomal_Su5_D2-typ_SF"/>
</dbReference>
<evidence type="ECO:0000313" key="16">
    <source>
        <dbReference type="EMBL" id="RSU13198.1"/>
    </source>
</evidence>
<dbReference type="PRINTS" id="PR00958">
    <property type="entry name" value="HOMSERKINASE"/>
</dbReference>
<keyword evidence="10 13" id="KW-0067">ATP-binding</keyword>
<dbReference type="GO" id="GO:0005524">
    <property type="term" value="F:ATP binding"/>
    <property type="evidence" value="ECO:0007669"/>
    <property type="project" value="UniProtKB-UniRule"/>
</dbReference>
<evidence type="ECO:0000256" key="11">
    <source>
        <dbReference type="ARBA" id="ARBA00049375"/>
    </source>
</evidence>
<sequence length="287" mass="31855">MKIRVPATTANLGPGFDSFGLALTMYLELEVLEETKEWEIEHELDNIPRDETNLIIKTATHVCPNLSPHHLKMTTDIPTARGLGSSSSAIVAGIELANQLGHLNLSKEKIVEIATEVEGHPDNVAPAILGGFVVANKIEEHIYYTQHNFPECELIIAIPNYELLTSASRQVLPERLTYEYAVEASSIANVALSSLLSGNLEQACFLMEQDKWHEPFRAALVPELKRIREEKNQLGFYTALLSGAGPTILILCPKESLVKTKNFIKEKFKTFDIQHVRVQSTGVEIVA</sequence>
<dbReference type="OrthoDB" id="9769912at2"/>
<dbReference type="PROSITE" id="PS00627">
    <property type="entry name" value="GHMP_KINASES_ATP"/>
    <property type="match status" value="1"/>
</dbReference>
<evidence type="ECO:0000256" key="13">
    <source>
        <dbReference type="HAMAP-Rule" id="MF_00384"/>
    </source>
</evidence>
<dbReference type="NCBIfam" id="TIGR00191">
    <property type="entry name" value="thrB"/>
    <property type="match status" value="1"/>
</dbReference>
<evidence type="ECO:0000259" key="15">
    <source>
        <dbReference type="Pfam" id="PF08544"/>
    </source>
</evidence>
<protein>
    <recommendedName>
        <fullName evidence="4 13">Homoserine kinase</fullName>
        <shortName evidence="13">HK</shortName>
        <shortName evidence="13">HSK</shortName>
        <ecNumber evidence="3 13">2.7.1.39</ecNumber>
    </recommendedName>
</protein>
<dbReference type="PANTHER" id="PTHR20861">
    <property type="entry name" value="HOMOSERINE/4-DIPHOSPHOCYTIDYL-2-C-METHYL-D-ERYTHRITOL KINASE"/>
    <property type="match status" value="1"/>
</dbReference>
<dbReference type="PANTHER" id="PTHR20861:SF1">
    <property type="entry name" value="HOMOSERINE KINASE"/>
    <property type="match status" value="1"/>
</dbReference>
<evidence type="ECO:0000256" key="7">
    <source>
        <dbReference type="ARBA" id="ARBA00022697"/>
    </source>
</evidence>
<accession>A0A430AYR3</accession>
<name>A0A430AYR3_9ENTE</name>
<proteinExistence type="inferred from homology"/>
<dbReference type="GeneID" id="95580973"/>
<dbReference type="PIRSF" id="PIRSF000676">
    <property type="entry name" value="Homoser_kin"/>
    <property type="match status" value="1"/>
</dbReference>
<keyword evidence="5 13" id="KW-0028">Amino-acid biosynthesis</keyword>
<comment type="pathway">
    <text evidence="1 13">Amino-acid biosynthesis; L-threonine biosynthesis; L-threonine from L-aspartate: step 4/5.</text>
</comment>
<comment type="subcellular location">
    <subcellularLocation>
        <location evidence="13">Cytoplasm</location>
    </subcellularLocation>
</comment>
<dbReference type="Gene3D" id="3.30.230.10">
    <property type="match status" value="1"/>
</dbReference>
<keyword evidence="13" id="KW-0963">Cytoplasm</keyword>
<dbReference type="RefSeq" id="WP_126794848.1">
    <property type="nucleotide sequence ID" value="NZ_CP060720.1"/>
</dbReference>
<keyword evidence="8 13" id="KW-0547">Nucleotide-binding</keyword>
<dbReference type="InterPro" id="IPR006204">
    <property type="entry name" value="GHMP_kinase_N_dom"/>
</dbReference>
<dbReference type="InterPro" id="IPR014721">
    <property type="entry name" value="Ribsml_uS5_D2-typ_fold_subgr"/>
</dbReference>
<dbReference type="UniPathway" id="UPA00050">
    <property type="reaction ID" value="UER00064"/>
</dbReference>
<keyword evidence="9 13" id="KW-0418">Kinase</keyword>
<dbReference type="GO" id="GO:0004413">
    <property type="term" value="F:homoserine kinase activity"/>
    <property type="evidence" value="ECO:0007669"/>
    <property type="project" value="UniProtKB-UniRule"/>
</dbReference>
<evidence type="ECO:0000256" key="12">
    <source>
        <dbReference type="ARBA" id="ARBA00049954"/>
    </source>
</evidence>
<feature type="domain" description="GHMP kinase N-terminal" evidence="14">
    <location>
        <begin position="53"/>
        <end position="131"/>
    </location>
</feature>
<feature type="binding site" evidence="13">
    <location>
        <begin position="78"/>
        <end position="88"/>
    </location>
    <ligand>
        <name>ATP</name>
        <dbReference type="ChEBI" id="CHEBI:30616"/>
    </ligand>
</feature>
<dbReference type="InterPro" id="IPR013750">
    <property type="entry name" value="GHMP_kinase_C_dom"/>
</dbReference>
<evidence type="ECO:0000259" key="14">
    <source>
        <dbReference type="Pfam" id="PF00288"/>
    </source>
</evidence>
<dbReference type="Pfam" id="PF08544">
    <property type="entry name" value="GHMP_kinases_C"/>
    <property type="match status" value="1"/>
</dbReference>
<keyword evidence="7 13" id="KW-0791">Threonine biosynthesis</keyword>
<evidence type="ECO:0000313" key="17">
    <source>
        <dbReference type="Proteomes" id="UP000288028"/>
    </source>
</evidence>
<evidence type="ECO:0000256" key="4">
    <source>
        <dbReference type="ARBA" id="ARBA00017858"/>
    </source>
</evidence>
<dbReference type="AlphaFoldDB" id="A0A430AYR3"/>
<evidence type="ECO:0000256" key="9">
    <source>
        <dbReference type="ARBA" id="ARBA00022777"/>
    </source>
</evidence>
<feature type="domain" description="GHMP kinase C-terminal" evidence="15">
    <location>
        <begin position="196"/>
        <end position="269"/>
    </location>
</feature>
<evidence type="ECO:0000256" key="10">
    <source>
        <dbReference type="ARBA" id="ARBA00022840"/>
    </source>
</evidence>
<dbReference type="Gene3D" id="3.30.70.890">
    <property type="entry name" value="GHMP kinase, C-terminal domain"/>
    <property type="match status" value="1"/>
</dbReference>
<evidence type="ECO:0000256" key="1">
    <source>
        <dbReference type="ARBA" id="ARBA00005015"/>
    </source>
</evidence>
<dbReference type="InterPro" id="IPR000870">
    <property type="entry name" value="Homoserine_kinase"/>
</dbReference>
<dbReference type="InterPro" id="IPR036554">
    <property type="entry name" value="GHMP_kinase_C_sf"/>
</dbReference>
<dbReference type="SUPFAM" id="SSF55060">
    <property type="entry name" value="GHMP Kinase, C-terminal domain"/>
    <property type="match status" value="1"/>
</dbReference>
<evidence type="ECO:0000256" key="3">
    <source>
        <dbReference type="ARBA" id="ARBA00012078"/>
    </source>
</evidence>
<dbReference type="EMBL" id="NGKB01000009">
    <property type="protein sequence ID" value="RSU13198.1"/>
    <property type="molecule type" value="Genomic_DNA"/>
</dbReference>
<comment type="catalytic activity">
    <reaction evidence="11 13">
        <text>L-homoserine + ATP = O-phospho-L-homoserine + ADP + H(+)</text>
        <dbReference type="Rhea" id="RHEA:13985"/>
        <dbReference type="ChEBI" id="CHEBI:15378"/>
        <dbReference type="ChEBI" id="CHEBI:30616"/>
        <dbReference type="ChEBI" id="CHEBI:57476"/>
        <dbReference type="ChEBI" id="CHEBI:57590"/>
        <dbReference type="ChEBI" id="CHEBI:456216"/>
        <dbReference type="EC" id="2.7.1.39"/>
    </reaction>
</comment>